<feature type="region of interest" description="Disordered" evidence="1">
    <location>
        <begin position="344"/>
        <end position="431"/>
    </location>
</feature>
<dbReference type="AlphaFoldDB" id="A0A0D0BXJ3"/>
<evidence type="ECO:0000256" key="1">
    <source>
        <dbReference type="SAM" id="MobiDB-lite"/>
    </source>
</evidence>
<dbReference type="EMBL" id="KN834920">
    <property type="protein sequence ID" value="KIK50197.1"/>
    <property type="molecule type" value="Genomic_DNA"/>
</dbReference>
<proteinExistence type="predicted"/>
<evidence type="ECO:0000313" key="2">
    <source>
        <dbReference type="EMBL" id="KIK50197.1"/>
    </source>
</evidence>
<keyword evidence="3" id="KW-1185">Reference proteome</keyword>
<dbReference type="HOGENOM" id="CLU_363707_0_0_1"/>
<feature type="region of interest" description="Disordered" evidence="1">
    <location>
        <begin position="62"/>
        <end position="89"/>
    </location>
</feature>
<sequence>MSRDPTDIFDLNETLRVNDMRTASRQIGPRFNLRPNVLNSASSFTLSQTAIQPGALSAVGGQQRIRVKGRKPSRNVGQENSREYPLEASPAVQSDFEGVLPAATYGSRSFVAVGAYQDMRSRNFDGDLRAVSEDQIIERNVGQKNSHEYPPEASPAVQSDFEEGMLPAATHDPRSFSAVGEFQDAQLHNWIRNFNGDLHAGAFSAVSEDQFIEYDGSSDQEEVNVGHAGKVRESKGEVTDLIGTTSQKQEEVNTNSAPSNVCSIIYPRPATEWLVNNLVWVSEAEKLHIHIYSDVWVTEEGALEPVVKLDGPRNDDVVSFADNLVQVCGFKVLLEFHGVRNDNEDVARDEGGNRAGDGNGNEGGGGGGGGNGNGNEDGGGNGNEGGNGSGNEGSWGGGRGGNENENDSGNGNGGSSWSRGGVGRGVGGNNSSNLPFVETEIKWYFCSALPNLEEIWAFTSRIQVMFQRQATEVQLGHFPNDHKGICTIKMNEGGEYWKLQTGLVYAWVNENASSLNAQSSHAHITATTQEQDGYNYSMAVTGSQTPSVAVTRGKTHSTTTQILWPFYTKPGTVKNEHAERAQALLIEQENTSGRLTGDPELKIDITVASTKDQVKMNIETYWRLVPVRKKSNYNHKDPFRSLEALFICHQLIIPNIFKFSSYTYNKLLFPGHTDGTEFRPEGILSYPGAPQDNQIAEHWVLAGAKAGLQHSYPVPKPFTFGKKKILSQEKLDMVNMVLFRHENGRTTQEEARLEWQKIPNPDLFLSKQ</sequence>
<accession>A0A0D0BXJ3</accession>
<organism evidence="2 3">
    <name type="scientific">Collybiopsis luxurians FD-317 M1</name>
    <dbReference type="NCBI Taxonomy" id="944289"/>
    <lineage>
        <taxon>Eukaryota</taxon>
        <taxon>Fungi</taxon>
        <taxon>Dikarya</taxon>
        <taxon>Basidiomycota</taxon>
        <taxon>Agaricomycotina</taxon>
        <taxon>Agaricomycetes</taxon>
        <taxon>Agaricomycetidae</taxon>
        <taxon>Agaricales</taxon>
        <taxon>Marasmiineae</taxon>
        <taxon>Omphalotaceae</taxon>
        <taxon>Collybiopsis</taxon>
        <taxon>Collybiopsis luxurians</taxon>
    </lineage>
</organism>
<reference evidence="2 3" key="1">
    <citation type="submission" date="2014-04" db="EMBL/GenBank/DDBJ databases">
        <title>Evolutionary Origins and Diversification of the Mycorrhizal Mutualists.</title>
        <authorList>
            <consortium name="DOE Joint Genome Institute"/>
            <consortium name="Mycorrhizal Genomics Consortium"/>
            <person name="Kohler A."/>
            <person name="Kuo A."/>
            <person name="Nagy L.G."/>
            <person name="Floudas D."/>
            <person name="Copeland A."/>
            <person name="Barry K.W."/>
            <person name="Cichocki N."/>
            <person name="Veneault-Fourrey C."/>
            <person name="LaButti K."/>
            <person name="Lindquist E.A."/>
            <person name="Lipzen A."/>
            <person name="Lundell T."/>
            <person name="Morin E."/>
            <person name="Murat C."/>
            <person name="Riley R."/>
            <person name="Ohm R."/>
            <person name="Sun H."/>
            <person name="Tunlid A."/>
            <person name="Henrissat B."/>
            <person name="Grigoriev I.V."/>
            <person name="Hibbett D.S."/>
            <person name="Martin F."/>
        </authorList>
    </citation>
    <scope>NUCLEOTIDE SEQUENCE [LARGE SCALE GENOMIC DNA]</scope>
    <source>
        <strain evidence="2 3">FD-317 M1</strain>
    </source>
</reference>
<evidence type="ECO:0000313" key="3">
    <source>
        <dbReference type="Proteomes" id="UP000053593"/>
    </source>
</evidence>
<feature type="compositionally biased region" description="Gly residues" evidence="1">
    <location>
        <begin position="410"/>
        <end position="428"/>
    </location>
</feature>
<dbReference type="Proteomes" id="UP000053593">
    <property type="component" value="Unassembled WGS sequence"/>
</dbReference>
<feature type="compositionally biased region" description="Gly residues" evidence="1">
    <location>
        <begin position="353"/>
        <end position="401"/>
    </location>
</feature>
<protein>
    <submittedName>
        <fullName evidence="2">Uncharacterized protein</fullName>
    </submittedName>
</protein>
<name>A0A0D0BXJ3_9AGAR</name>
<gene>
    <name evidence="2" type="ORF">GYMLUDRAFT_253184</name>
</gene>